<protein>
    <submittedName>
        <fullName evidence="2">Uncharacterized protein</fullName>
    </submittedName>
</protein>
<keyword evidence="3" id="KW-1185">Reference proteome</keyword>
<name>A0A6A8DD17_9BACI</name>
<keyword evidence="1" id="KW-0812">Transmembrane</keyword>
<organism evidence="2 3">
    <name type="scientific">Aquibacillus halophilus</name>
    <dbReference type="NCBI Taxonomy" id="930132"/>
    <lineage>
        <taxon>Bacteria</taxon>
        <taxon>Bacillati</taxon>
        <taxon>Bacillota</taxon>
        <taxon>Bacilli</taxon>
        <taxon>Bacillales</taxon>
        <taxon>Bacillaceae</taxon>
        <taxon>Aquibacillus</taxon>
    </lineage>
</organism>
<feature type="transmembrane region" description="Helical" evidence="1">
    <location>
        <begin position="6"/>
        <end position="23"/>
    </location>
</feature>
<dbReference type="EMBL" id="WJNG01000009">
    <property type="protein sequence ID" value="MRH43464.1"/>
    <property type="molecule type" value="Genomic_DNA"/>
</dbReference>
<keyword evidence="1" id="KW-0472">Membrane</keyword>
<dbReference type="OrthoDB" id="6385276at2"/>
<gene>
    <name evidence="2" type="ORF">GH741_12325</name>
</gene>
<evidence type="ECO:0000313" key="2">
    <source>
        <dbReference type="EMBL" id="MRH43464.1"/>
    </source>
</evidence>
<comment type="caution">
    <text evidence="2">The sequence shown here is derived from an EMBL/GenBank/DDBJ whole genome shotgun (WGS) entry which is preliminary data.</text>
</comment>
<evidence type="ECO:0000313" key="3">
    <source>
        <dbReference type="Proteomes" id="UP000799092"/>
    </source>
</evidence>
<evidence type="ECO:0000256" key="1">
    <source>
        <dbReference type="SAM" id="Phobius"/>
    </source>
</evidence>
<keyword evidence="1" id="KW-1133">Transmembrane helix</keyword>
<accession>A0A6A8DD17</accession>
<dbReference type="Proteomes" id="UP000799092">
    <property type="component" value="Unassembled WGS sequence"/>
</dbReference>
<proteinExistence type="predicted"/>
<sequence>MKKVKSFLSFLALFLILFIYFINQNQHMHSSSTGMDHDQVHIPEGYLIPSVEILVQQDQSATWLLKLEVKNFEFAPEKVGDNLESYNEGHAHLFINGIKINRLYGEYYNLGSLKPGEKEIKVSLHSNNHGALVVKGNRIEDSTLVKVPSFIIK</sequence>
<dbReference type="AlphaFoldDB" id="A0A6A8DD17"/>
<reference evidence="2" key="1">
    <citation type="submission" date="2019-11" db="EMBL/GenBank/DDBJ databases">
        <authorList>
            <person name="Li J."/>
        </authorList>
    </citation>
    <scope>NUCLEOTIDE SEQUENCE</scope>
    <source>
        <strain evidence="2">B6B</strain>
    </source>
</reference>